<gene>
    <name evidence="2" type="ORF">IWW36_001062</name>
</gene>
<evidence type="ECO:0000313" key="3">
    <source>
        <dbReference type="Proteomes" id="UP001139887"/>
    </source>
</evidence>
<feature type="compositionally biased region" description="Polar residues" evidence="1">
    <location>
        <begin position="427"/>
        <end position="442"/>
    </location>
</feature>
<feature type="compositionally biased region" description="Polar residues" evidence="1">
    <location>
        <begin position="27"/>
        <end position="37"/>
    </location>
</feature>
<feature type="compositionally biased region" description="Polar residues" evidence="1">
    <location>
        <begin position="1064"/>
        <end position="1077"/>
    </location>
</feature>
<feature type="region of interest" description="Disordered" evidence="1">
    <location>
        <begin position="769"/>
        <end position="792"/>
    </location>
</feature>
<feature type="region of interest" description="Disordered" evidence="1">
    <location>
        <begin position="422"/>
        <end position="471"/>
    </location>
</feature>
<feature type="region of interest" description="Disordered" evidence="1">
    <location>
        <begin position="23"/>
        <end position="85"/>
    </location>
</feature>
<comment type="caution">
    <text evidence="2">The sequence shown here is derived from an EMBL/GenBank/DDBJ whole genome shotgun (WGS) entry which is preliminary data.</text>
</comment>
<feature type="compositionally biased region" description="Polar residues" evidence="1">
    <location>
        <begin position="248"/>
        <end position="270"/>
    </location>
</feature>
<feature type="compositionally biased region" description="Polar residues" evidence="1">
    <location>
        <begin position="57"/>
        <end position="76"/>
    </location>
</feature>
<feature type="compositionally biased region" description="Basic and acidic residues" evidence="1">
    <location>
        <begin position="644"/>
        <end position="657"/>
    </location>
</feature>
<feature type="region of interest" description="Disordered" evidence="1">
    <location>
        <begin position="630"/>
        <end position="703"/>
    </location>
</feature>
<name>A0A9W8M201_9FUNG</name>
<evidence type="ECO:0000313" key="2">
    <source>
        <dbReference type="EMBL" id="KAJ2851578.1"/>
    </source>
</evidence>
<feature type="compositionally biased region" description="Basic residues" evidence="1">
    <location>
        <begin position="682"/>
        <end position="692"/>
    </location>
</feature>
<keyword evidence="3" id="KW-1185">Reference proteome</keyword>
<sequence>MQAPLPLAHAMTDSSYTALSYRHTEPSYGSATSSPEQSPFMPPTTFSAAAAGDRRFGSTQLQSIDESSELSDNTAQDAKPSKMRKNLLSGFRRVAKAVKSAAKNEFPRKLSVDSRGYAGTMRESIGGESISHPHMLSTGENGPLLHRKPSKTQYNVYSSLSMTPNDSVPRQASMLPALRQRSLTQQTRAPPQMGRTPLQQRVRSHHGGLPRVHTSSSLASMDYVSSVSSLASQSPRHSGDVGPRHMSPLSQSPHMSVSSAHNDDNAPTATRSFASCEFPKSAATIAAGPATEPTPPLVRSADAISPAMQSPTTHSIYPKRRDRSRTLPGNQQTQPPLSPLPARVRRKTSVPQYNPELSRLAKDIAASATSNKIDLAIPRSPLLKPTTQESIGQSAGARIHKQAVRNLSESKLPEELLMMPLLPSPADTASNQAGSAESSQDLCTPLSRTVPPDSTNAGSSDQQVPGSESLDTTQISLDPQYASVMVNSDRLKQYLKHVEDSEEAAAALKSLSESQNNQHSPARRADGMSIMQALKRGPRSFPERRVEPKYANDSGVLMGADRISSSGDLSIPGACSSASASQQSLPMFDLNAASPPSPFSFGHHSRYSLINHDGSLNLINYQFDQLDGYQKRLSGSSPPPVQRSESKLSDRFMRKAADSSSRSYSGGSNWLWATESAEPMQRQRRLMRKPRKQTGSGMLGFEPMQPLSVNMWTTSETQPSFGSAGSNNGSIRNRSLSISTTHSALNTRISDSASSIASAGHRSQRILQPTLSLTDMQRRSSETPSLSSLQRTRSRWPRLMQIAPESVPFDSVYTGTIASISMEQALTFADSTAPQNIDAAMTSSRHRRLHKRSTSALTANELDDIMIRTVEMCHSVQAAIRTQANGESGLSQWIASVVGKPQTESEAEASVSVATNVETSVTAPLPSTPAVAAQAMAAAIASIEHSAVDTAALQSVPEAEVSTNDGNDAVPGDHLEFFSAGTSPDAPNGQFASLDFSTMRDAGQSSGSGPSLLHQWSTEDENTASADAGNYLNSNCSAADTSSLCSSSDDSQDSIVVQDPVVTMSANSLQSHPQHHQ</sequence>
<feature type="region of interest" description="Disordered" evidence="1">
    <location>
        <begin position="229"/>
        <end position="270"/>
    </location>
</feature>
<dbReference type="EMBL" id="JANBUW010000011">
    <property type="protein sequence ID" value="KAJ2851578.1"/>
    <property type="molecule type" value="Genomic_DNA"/>
</dbReference>
<dbReference type="Proteomes" id="UP001139887">
    <property type="component" value="Unassembled WGS sequence"/>
</dbReference>
<dbReference type="OrthoDB" id="5573856at2759"/>
<feature type="region of interest" description="Disordered" evidence="1">
    <location>
        <begin position="124"/>
        <end position="148"/>
    </location>
</feature>
<feature type="region of interest" description="Disordered" evidence="1">
    <location>
        <begin position="286"/>
        <end position="355"/>
    </location>
</feature>
<accession>A0A9W8M201</accession>
<feature type="compositionally biased region" description="Polar residues" evidence="1">
    <location>
        <begin position="782"/>
        <end position="791"/>
    </location>
</feature>
<evidence type="ECO:0000256" key="1">
    <source>
        <dbReference type="SAM" id="MobiDB-lite"/>
    </source>
</evidence>
<feature type="region of interest" description="Disordered" evidence="1">
    <location>
        <begin position="506"/>
        <end position="528"/>
    </location>
</feature>
<feature type="compositionally biased region" description="Low complexity" evidence="1">
    <location>
        <begin position="659"/>
        <end position="668"/>
    </location>
</feature>
<feature type="region of interest" description="Disordered" evidence="1">
    <location>
        <begin position="183"/>
        <end position="217"/>
    </location>
</feature>
<protein>
    <submittedName>
        <fullName evidence="2">Uncharacterized protein</fullName>
    </submittedName>
</protein>
<proteinExistence type="predicted"/>
<feature type="region of interest" description="Disordered" evidence="1">
    <location>
        <begin position="958"/>
        <end position="1021"/>
    </location>
</feature>
<reference evidence="2" key="1">
    <citation type="submission" date="2022-07" db="EMBL/GenBank/DDBJ databases">
        <title>Phylogenomic reconstructions and comparative analyses of Kickxellomycotina fungi.</title>
        <authorList>
            <person name="Reynolds N.K."/>
            <person name="Stajich J.E."/>
            <person name="Barry K."/>
            <person name="Grigoriev I.V."/>
            <person name="Crous P."/>
            <person name="Smith M.E."/>
        </authorList>
    </citation>
    <scope>NUCLEOTIDE SEQUENCE</scope>
    <source>
        <strain evidence="2">NRRL 1566</strain>
    </source>
</reference>
<feature type="compositionally biased region" description="Low complexity" evidence="1">
    <location>
        <begin position="1038"/>
        <end position="1049"/>
    </location>
</feature>
<feature type="region of interest" description="Disordered" evidence="1">
    <location>
        <begin position="1038"/>
        <end position="1077"/>
    </location>
</feature>
<dbReference type="AlphaFoldDB" id="A0A9W8M201"/>
<organism evidence="2 3">
    <name type="scientific">Coemansia brasiliensis</name>
    <dbReference type="NCBI Taxonomy" id="2650707"/>
    <lineage>
        <taxon>Eukaryota</taxon>
        <taxon>Fungi</taxon>
        <taxon>Fungi incertae sedis</taxon>
        <taxon>Zoopagomycota</taxon>
        <taxon>Kickxellomycotina</taxon>
        <taxon>Kickxellomycetes</taxon>
        <taxon>Kickxellales</taxon>
        <taxon>Kickxellaceae</taxon>
        <taxon>Coemansia</taxon>
    </lineage>
</organism>
<feature type="compositionally biased region" description="Polar residues" evidence="1">
    <location>
        <begin position="452"/>
        <end position="471"/>
    </location>
</feature>